<evidence type="ECO:0000259" key="1">
    <source>
        <dbReference type="PROSITE" id="PS50930"/>
    </source>
</evidence>
<dbReference type="SMART" id="SM00850">
    <property type="entry name" value="LytTR"/>
    <property type="match status" value="1"/>
</dbReference>
<reference evidence="2 3" key="1">
    <citation type="submission" date="2018-11" db="EMBL/GenBank/DDBJ databases">
        <title>Novel bacteria species description.</title>
        <authorList>
            <person name="Han J.-H."/>
        </authorList>
    </citation>
    <scope>NUCLEOTIDE SEQUENCE [LARGE SCALE GENOMIC DNA]</scope>
    <source>
        <strain evidence="2 3">KCTC23259</strain>
    </source>
</reference>
<feature type="domain" description="HTH LytTR-type" evidence="1">
    <location>
        <begin position="18"/>
        <end position="86"/>
    </location>
</feature>
<keyword evidence="3" id="KW-1185">Reference proteome</keyword>
<dbReference type="EMBL" id="RJUF01000031">
    <property type="protein sequence ID" value="MCP9763540.1"/>
    <property type="molecule type" value="Genomic_DNA"/>
</dbReference>
<proteinExistence type="predicted"/>
<dbReference type="Pfam" id="PF04397">
    <property type="entry name" value="LytTR"/>
    <property type="match status" value="1"/>
</dbReference>
<name>A0AAE3KWV4_9BACT</name>
<dbReference type="InterPro" id="IPR007492">
    <property type="entry name" value="LytTR_DNA-bd_dom"/>
</dbReference>
<organism evidence="2 3">
    <name type="scientific">Lacihabitans soyangensis</name>
    <dbReference type="NCBI Taxonomy" id="869394"/>
    <lineage>
        <taxon>Bacteria</taxon>
        <taxon>Pseudomonadati</taxon>
        <taxon>Bacteroidota</taxon>
        <taxon>Cytophagia</taxon>
        <taxon>Cytophagales</taxon>
        <taxon>Leadbetterellaceae</taxon>
        <taxon>Lacihabitans</taxon>
    </lineage>
</organism>
<evidence type="ECO:0000313" key="3">
    <source>
        <dbReference type="Proteomes" id="UP001204144"/>
    </source>
</evidence>
<evidence type="ECO:0000313" key="2">
    <source>
        <dbReference type="EMBL" id="MCP9763540.1"/>
    </source>
</evidence>
<dbReference type="AlphaFoldDB" id="A0AAE3KWV4"/>
<dbReference type="Gene3D" id="2.40.50.1020">
    <property type="entry name" value="LytTr DNA-binding domain"/>
    <property type="match status" value="1"/>
</dbReference>
<protein>
    <submittedName>
        <fullName evidence="2">LytTR family transcriptional regulator</fullName>
    </submittedName>
</protein>
<dbReference type="GO" id="GO:0003677">
    <property type="term" value="F:DNA binding"/>
    <property type="evidence" value="ECO:0007669"/>
    <property type="project" value="InterPro"/>
</dbReference>
<dbReference type="Proteomes" id="UP001204144">
    <property type="component" value="Unassembled WGS sequence"/>
</dbReference>
<accession>A0AAE3KWV4</accession>
<sequence>MRDNFIKNQMQFVEKDNIAIKEKGNIELIDLNSIVKFESDKNYTNICLNGGRMIISSRTLNLFEKLLLDKKQFMRVNRSEIINLNHTIFDNSELQIAGKKHSIRISRRRGLAVAKRIVNFSKMNQ</sequence>
<comment type="caution">
    <text evidence="2">The sequence shown here is derived from an EMBL/GenBank/DDBJ whole genome shotgun (WGS) entry which is preliminary data.</text>
</comment>
<dbReference type="PROSITE" id="PS50930">
    <property type="entry name" value="HTH_LYTTR"/>
    <property type="match status" value="1"/>
</dbReference>
<gene>
    <name evidence="2" type="ORF">EGI31_11285</name>
</gene>